<dbReference type="RefSeq" id="WP_023354525.1">
    <property type="nucleotide sequence ID" value="NZ_KI535368.1"/>
</dbReference>
<dbReference type="GO" id="GO:0003677">
    <property type="term" value="F:DNA binding"/>
    <property type="evidence" value="ECO:0007669"/>
    <property type="project" value="UniProtKB-KW"/>
</dbReference>
<comment type="caution">
    <text evidence="2">The sequence shown here is derived from an EMBL/GenBank/DDBJ whole genome shotgun (WGS) entry which is preliminary data.</text>
</comment>
<name>V2Y1D6_9FIRM</name>
<dbReference type="PANTHER" id="PTHR37038">
    <property type="entry name" value="TRANSCRIPTIONAL REGULATOR-RELATED"/>
    <property type="match status" value="1"/>
</dbReference>
<dbReference type="PROSITE" id="PS50943">
    <property type="entry name" value="HTH_CROC1"/>
    <property type="match status" value="1"/>
</dbReference>
<proteinExistence type="predicted"/>
<dbReference type="HOGENOM" id="CLU_460571_0_0_9"/>
<organism evidence="2 3">
    <name type="scientific">Catonella morbi ATCC 51271</name>
    <dbReference type="NCBI Taxonomy" id="592026"/>
    <lineage>
        <taxon>Bacteria</taxon>
        <taxon>Bacillati</taxon>
        <taxon>Bacillota</taxon>
        <taxon>Clostridia</taxon>
        <taxon>Lachnospirales</taxon>
        <taxon>Lachnospiraceae</taxon>
        <taxon>Catonella</taxon>
    </lineage>
</organism>
<dbReference type="EMBL" id="ACIL03000013">
    <property type="protein sequence ID" value="ESL02783.1"/>
    <property type="molecule type" value="Genomic_DNA"/>
</dbReference>
<dbReference type="CDD" id="cd00093">
    <property type="entry name" value="HTH_XRE"/>
    <property type="match status" value="2"/>
</dbReference>
<gene>
    <name evidence="2" type="ORF">GCWU0000282_001653</name>
</gene>
<protein>
    <submittedName>
        <fullName evidence="2">DNA-binding helix-turn-helix protein</fullName>
    </submittedName>
</protein>
<dbReference type="AlphaFoldDB" id="V2Y1D6"/>
<keyword evidence="3" id="KW-1185">Reference proteome</keyword>
<dbReference type="InterPro" id="IPR011990">
    <property type="entry name" value="TPR-like_helical_dom_sf"/>
</dbReference>
<dbReference type="OrthoDB" id="2000254at2"/>
<evidence type="ECO:0000259" key="1">
    <source>
        <dbReference type="PROSITE" id="PS50943"/>
    </source>
</evidence>
<sequence length="593" mass="70822">MKSLTDNFGYALKNIRETMGYSQDEVFHGIISRTAWNKYENGELTPDMFMFQVLLERLGVSDERFEFITPDALHKFYVWYLNCFAYAEKRDWEKLLIEREKFDSLTKVNVGIYYQYRDFIDYIINRQVNNNYEKAYFYIKKAIDYTIKDIDQIVKQRKRLSVFEWHLITNLYDIEYELFPDKKERITGKLYEFYKYADRSIEDGLVKHKIVPRLGLAFLRNDRESFDIGEKLELEEDILKMLTKFFCIRELPEILRLLIEDEPAFGKKNIYMKQKEAIESVFAMVGVSVGFMPEIHITNVKKYMVLSDVFRLRRKETGLSVESVIADICDVKTYSRAELGKSYPKKTILKNIAKRLNLRWLYFKGEIESAEYEDFMLMSECRRLASLREVKKLCREKEKLKQRLDMSIPINKQAVEGLEIYTEEISDEEKIKRLWEIFSYTGQVSENSIYTREEIEFLSNISRLVGIKEPYKGIEMLERLFADVSNKKSAFNIRIAIVSKNLVWLYKNTKEYEKSYNIALNEVKTVIIENDVGFLLNLLDYISTIEEELSNIEQAKKICKDMFYIAELYEMYEDAMMIKEYYEKVFDSNIKWY</sequence>
<evidence type="ECO:0000313" key="2">
    <source>
        <dbReference type="EMBL" id="ESL02783.1"/>
    </source>
</evidence>
<accession>V2Y1D6</accession>
<reference evidence="2 3" key="1">
    <citation type="submission" date="2013-06" db="EMBL/GenBank/DDBJ databases">
        <authorList>
            <person name="Weinstock G."/>
            <person name="Sodergren E."/>
            <person name="Clifton S."/>
            <person name="Fulton L."/>
            <person name="Fulton B."/>
            <person name="Courtney L."/>
            <person name="Fronick C."/>
            <person name="Harrison M."/>
            <person name="Strong C."/>
            <person name="Farmer C."/>
            <person name="Delahaunty K."/>
            <person name="Markovic C."/>
            <person name="Hall O."/>
            <person name="Minx P."/>
            <person name="Tomlinson C."/>
            <person name="Mitreva M."/>
            <person name="Nelson J."/>
            <person name="Hou S."/>
            <person name="Wollam A."/>
            <person name="Pepin K.H."/>
            <person name="Johnson M."/>
            <person name="Bhonagiri V."/>
            <person name="Nash W.E."/>
            <person name="Warren W."/>
            <person name="Chinwalla A."/>
            <person name="Mardis E.R."/>
            <person name="Wilson R.K."/>
        </authorList>
    </citation>
    <scope>NUCLEOTIDE SEQUENCE [LARGE SCALE GENOMIC DNA]</scope>
    <source>
        <strain evidence="2 3">ATCC 51271</strain>
    </source>
</reference>
<dbReference type="InterPro" id="IPR010982">
    <property type="entry name" value="Lambda_DNA-bd_dom_sf"/>
</dbReference>
<dbReference type="SMART" id="SM00530">
    <property type="entry name" value="HTH_XRE"/>
    <property type="match status" value="2"/>
</dbReference>
<feature type="domain" description="HTH cro/C1-type" evidence="1">
    <location>
        <begin position="330"/>
        <end position="363"/>
    </location>
</feature>
<dbReference type="Proteomes" id="UP000018227">
    <property type="component" value="Unassembled WGS sequence"/>
</dbReference>
<dbReference type="SUPFAM" id="SSF47413">
    <property type="entry name" value="lambda repressor-like DNA-binding domains"/>
    <property type="match status" value="2"/>
</dbReference>
<evidence type="ECO:0000313" key="3">
    <source>
        <dbReference type="Proteomes" id="UP000018227"/>
    </source>
</evidence>
<keyword evidence="2" id="KW-0238">DNA-binding</keyword>
<dbReference type="InterPro" id="IPR053163">
    <property type="entry name" value="HTH-type_regulator_Rgg"/>
</dbReference>
<dbReference type="Gene3D" id="1.25.40.10">
    <property type="entry name" value="Tetratricopeptide repeat domain"/>
    <property type="match status" value="2"/>
</dbReference>
<dbReference type="STRING" id="592026.GCWU0000282_001653"/>
<dbReference type="InterPro" id="IPR001387">
    <property type="entry name" value="Cro/C1-type_HTH"/>
</dbReference>